<sequence length="104" mass="11257">MTDHSDNPCLSCGACCMTYRVSFYWADGDARGLPPALTERVNPHLACMAGTNSNTPRCAALETGPGGHVACRVYEQRPDPCREVQIGDDKCRHARARHGLPALS</sequence>
<accession>A0ABT1ZUV1</accession>
<dbReference type="RefSeq" id="WP_258818284.1">
    <property type="nucleotide sequence ID" value="NZ_JANUGW010000015.1"/>
</dbReference>
<evidence type="ECO:0000313" key="2">
    <source>
        <dbReference type="Proteomes" id="UP001204151"/>
    </source>
</evidence>
<reference evidence="1 2" key="1">
    <citation type="submission" date="2022-08" db="EMBL/GenBank/DDBJ databases">
        <title>Reclassification of Massilia species as members of the genera Telluria, Duganella, Pseudoduganella, Mokoshia gen. nov. and Zemynaea gen. nov. using orthogonal and non-orthogonal genome-based approaches.</title>
        <authorList>
            <person name="Bowman J.P."/>
        </authorList>
    </citation>
    <scope>NUCLEOTIDE SEQUENCE [LARGE SCALE GENOMIC DNA]</scope>
    <source>
        <strain evidence="1 2">JCM 31316</strain>
    </source>
</reference>
<dbReference type="InterPro" id="IPR005358">
    <property type="entry name" value="Puta_zinc/iron-chelating_dom"/>
</dbReference>
<protein>
    <submittedName>
        <fullName evidence="1">YkgJ family cysteine cluster protein</fullName>
    </submittedName>
</protein>
<comment type="caution">
    <text evidence="1">The sequence shown here is derived from an EMBL/GenBank/DDBJ whole genome shotgun (WGS) entry which is preliminary data.</text>
</comment>
<name>A0ABT1ZUV1_9BURK</name>
<dbReference type="EMBL" id="JANUGW010000015">
    <property type="protein sequence ID" value="MCS0583708.1"/>
    <property type="molecule type" value="Genomic_DNA"/>
</dbReference>
<gene>
    <name evidence="1" type="ORF">NX784_19115</name>
</gene>
<dbReference type="Proteomes" id="UP001204151">
    <property type="component" value="Unassembled WGS sequence"/>
</dbReference>
<organism evidence="1 2">
    <name type="scientific">Massilia pinisoli</name>
    <dbReference type="NCBI Taxonomy" id="1772194"/>
    <lineage>
        <taxon>Bacteria</taxon>
        <taxon>Pseudomonadati</taxon>
        <taxon>Pseudomonadota</taxon>
        <taxon>Betaproteobacteria</taxon>
        <taxon>Burkholderiales</taxon>
        <taxon>Oxalobacteraceae</taxon>
        <taxon>Telluria group</taxon>
        <taxon>Massilia</taxon>
    </lineage>
</organism>
<keyword evidence="2" id="KW-1185">Reference proteome</keyword>
<proteinExistence type="predicted"/>
<dbReference type="Pfam" id="PF03692">
    <property type="entry name" value="CxxCxxCC"/>
    <property type="match status" value="1"/>
</dbReference>
<evidence type="ECO:0000313" key="1">
    <source>
        <dbReference type="EMBL" id="MCS0583708.1"/>
    </source>
</evidence>